<dbReference type="CDD" id="cd03811">
    <property type="entry name" value="GT4_GT28_WabH-like"/>
    <property type="match status" value="1"/>
</dbReference>
<sequence length="822" mass="96321">MVKTKIKKVLKKVIDRNLYKRIIYTKYLEKKPISERKIFYEAYHGESMTGNTFAVFIHLLHDPRFKDYQHIWAIKDFSVIQEEFRHVPNITFVHYQSVSYIIHLATAKYLINDTTFPSYFQKRKEQIYANMWHGTPLKTMGLDIKNKGFADHKNIQRNFLLTDYMISPNQFTYEKLLKSHDIFTIYNGEVVNIGYPRVDLMFKADWDQLRKKLSIAAHKKVILYAPTWRGTIGGKKNESAKLLQDVQFIQQSVGDDYIVLLKSHYYAHRFFTEQGADHICIPNEMDTNELLSIVDVLITDYSSIFFDFLPTNRPILFYAYDEEEYMEKRGTYIPLSDLPGPICKTVSDIVDRLLHIDEVKKNYERTYQDFLRRFCYHDDGKATKRFVDVVFFRKTSEYVVKTVTNKTKILLYGGGFLNNGITASVTNLLKSIDYSAYDVTLIDYGNIKEEKINNMKAIHREVHIIHRVGTWNATVLEKFRHKFFLQKGIYKDWMRRIIPTKMYKRELERMIGLSKFDIGIDFSGYSPFWATLFAFGDFKRKSIFLHSDMIKEREKKINNKYPHRKNLKVIFSLYRFYDNVLSVSKLTHEQNKQNLKHYIGEYTKKMDYVINSIDYNNILSKKEEYQYEFAMEPDLSFTKKLASSSSYPMPSNTHINFITIGRLGPEKDHAKLIQAFSTLSSQNKNVRLYIVGDGVLKEQLAKQVKDLALDKKVFFTGQLSNPYGLLNQCDCFVLSSNQEGQPMVLLEALVLKKPVIVTDIPGSRSVVEGGYGLIVENSVEGLTDGMKQFIDGNKINQREFDYESYRNDAINMFYEKVCRLDE</sequence>
<keyword evidence="9" id="KW-1185">Reference proteome</keyword>
<evidence type="ECO:0000259" key="7">
    <source>
        <dbReference type="Pfam" id="PF00534"/>
    </source>
</evidence>
<gene>
    <name evidence="8" type="ORF">I5776_05205</name>
</gene>
<evidence type="ECO:0000313" key="8">
    <source>
        <dbReference type="EMBL" id="QQZ10346.1"/>
    </source>
</evidence>
<dbReference type="InterPro" id="IPR043148">
    <property type="entry name" value="TagF_C"/>
</dbReference>
<dbReference type="InterPro" id="IPR007554">
    <property type="entry name" value="Glycerophosphate_synth"/>
</dbReference>
<evidence type="ECO:0000256" key="6">
    <source>
        <dbReference type="ARBA" id="ARBA00023136"/>
    </source>
</evidence>
<dbReference type="Pfam" id="PF04464">
    <property type="entry name" value="Glyphos_transf"/>
    <property type="match status" value="1"/>
</dbReference>
<protein>
    <submittedName>
        <fullName evidence="8">CDP-glycerol glycerophosphotransferase family protein</fullName>
    </submittedName>
</protein>
<reference evidence="8 9" key="1">
    <citation type="submission" date="2020-11" db="EMBL/GenBank/DDBJ databases">
        <title>Taxonomic evaluation of the Bacillus sporothermodurans group of bacteria based on whole genome sequences.</title>
        <authorList>
            <person name="Fiedler G."/>
            <person name="Herbstmann A.-D."/>
            <person name="Doll E."/>
            <person name="Wenning M."/>
            <person name="Brinks E."/>
            <person name="Kabisch J."/>
            <person name="Breitenwieser F."/>
            <person name="Lappann M."/>
            <person name="Boehnlein C."/>
            <person name="Franz C."/>
        </authorList>
    </citation>
    <scope>NUCLEOTIDE SEQUENCE [LARGE SCALE GENOMIC DNA]</scope>
    <source>
        <strain evidence="8 9">JCM 19841</strain>
    </source>
</reference>
<dbReference type="Gene3D" id="3.40.50.2000">
    <property type="entry name" value="Glycogen Phosphorylase B"/>
    <property type="match status" value="2"/>
</dbReference>
<dbReference type="InterPro" id="IPR043149">
    <property type="entry name" value="TagF_N"/>
</dbReference>
<dbReference type="EMBL" id="CP065425">
    <property type="protein sequence ID" value="QQZ10346.1"/>
    <property type="molecule type" value="Genomic_DNA"/>
</dbReference>
<organism evidence="8 9">
    <name type="scientific">Heyndrickxia vini</name>
    <dbReference type="NCBI Taxonomy" id="1476025"/>
    <lineage>
        <taxon>Bacteria</taxon>
        <taxon>Bacillati</taxon>
        <taxon>Bacillota</taxon>
        <taxon>Bacilli</taxon>
        <taxon>Bacillales</taxon>
        <taxon>Bacillaceae</taxon>
        <taxon>Heyndrickxia</taxon>
    </lineage>
</organism>
<dbReference type="PANTHER" id="PTHR37316">
    <property type="entry name" value="TEICHOIC ACID GLYCEROL-PHOSPHATE PRIMASE"/>
    <property type="match status" value="1"/>
</dbReference>
<evidence type="ECO:0000313" key="9">
    <source>
        <dbReference type="Proteomes" id="UP000595691"/>
    </source>
</evidence>
<evidence type="ECO:0000256" key="1">
    <source>
        <dbReference type="ARBA" id="ARBA00004202"/>
    </source>
</evidence>
<proteinExistence type="inferred from homology"/>
<dbReference type="Proteomes" id="UP000595691">
    <property type="component" value="Chromosome"/>
</dbReference>
<dbReference type="SUPFAM" id="SSF53756">
    <property type="entry name" value="UDP-Glycosyltransferase/glycogen phosphorylase"/>
    <property type="match status" value="2"/>
</dbReference>
<keyword evidence="4" id="KW-0808">Transferase</keyword>
<feature type="domain" description="Glycosyl transferase family 1" evidence="7">
    <location>
        <begin position="657"/>
        <end position="797"/>
    </location>
</feature>
<evidence type="ECO:0000256" key="4">
    <source>
        <dbReference type="ARBA" id="ARBA00022679"/>
    </source>
</evidence>
<name>A0ABX7E542_9BACI</name>
<accession>A0ABX7E542</accession>
<evidence type="ECO:0000256" key="3">
    <source>
        <dbReference type="ARBA" id="ARBA00022475"/>
    </source>
</evidence>
<evidence type="ECO:0000256" key="2">
    <source>
        <dbReference type="ARBA" id="ARBA00010488"/>
    </source>
</evidence>
<dbReference type="InterPro" id="IPR001296">
    <property type="entry name" value="Glyco_trans_1"/>
</dbReference>
<keyword evidence="5" id="KW-0777">Teichoic acid biosynthesis</keyword>
<keyword evidence="6" id="KW-0472">Membrane</keyword>
<dbReference type="PANTHER" id="PTHR37316:SF3">
    <property type="entry name" value="TEICHOIC ACID GLYCEROL-PHOSPHATE TRANSFERASE"/>
    <property type="match status" value="1"/>
</dbReference>
<dbReference type="Gene3D" id="3.40.50.12580">
    <property type="match status" value="1"/>
</dbReference>
<comment type="subcellular location">
    <subcellularLocation>
        <location evidence="1">Cell membrane</location>
        <topology evidence="1">Peripheral membrane protein</topology>
    </subcellularLocation>
</comment>
<evidence type="ECO:0000256" key="5">
    <source>
        <dbReference type="ARBA" id="ARBA00022944"/>
    </source>
</evidence>
<comment type="similarity">
    <text evidence="2">Belongs to the CDP-glycerol glycerophosphotransferase family.</text>
</comment>
<dbReference type="Gene3D" id="3.40.50.11820">
    <property type="match status" value="1"/>
</dbReference>
<keyword evidence="3" id="KW-1003">Cell membrane</keyword>
<dbReference type="Pfam" id="PF00534">
    <property type="entry name" value="Glycos_transf_1"/>
    <property type="match status" value="1"/>
</dbReference>
<dbReference type="InterPro" id="IPR051612">
    <property type="entry name" value="Teichoic_Acid_Biosynth"/>
</dbReference>
<dbReference type="RefSeq" id="WP_202779288.1">
    <property type="nucleotide sequence ID" value="NZ_CP065425.1"/>
</dbReference>